<organism evidence="1 2">
    <name type="scientific">Symbiodinium pilosum</name>
    <name type="common">Dinoflagellate</name>
    <dbReference type="NCBI Taxonomy" id="2952"/>
    <lineage>
        <taxon>Eukaryota</taxon>
        <taxon>Sar</taxon>
        <taxon>Alveolata</taxon>
        <taxon>Dinophyceae</taxon>
        <taxon>Suessiales</taxon>
        <taxon>Symbiodiniaceae</taxon>
        <taxon>Symbiodinium</taxon>
    </lineage>
</organism>
<name>A0A812WLQ9_SYMPI</name>
<dbReference type="Proteomes" id="UP000649617">
    <property type="component" value="Unassembled WGS sequence"/>
</dbReference>
<sequence>MRAALAERARRAAAALRAPGPASELEVVLRRVTHADCAAIPAEDLAAAVRWAKGSEEALAKSLKHIQENITANPSDWRRIHGALALFEALAAEGGALIGRSWFEVKLQARLKDLQTFSYDADPRVASLVQRAAKSANSVAEKLSWEDDGVFADEAAWLQVALARW</sequence>
<gene>
    <name evidence="1" type="ORF">SPIL2461_LOCUS19397</name>
</gene>
<keyword evidence="2" id="KW-1185">Reference proteome</keyword>
<reference evidence="1" key="1">
    <citation type="submission" date="2021-02" db="EMBL/GenBank/DDBJ databases">
        <authorList>
            <person name="Dougan E. K."/>
            <person name="Rhodes N."/>
            <person name="Thang M."/>
            <person name="Chan C."/>
        </authorList>
    </citation>
    <scope>NUCLEOTIDE SEQUENCE</scope>
</reference>
<dbReference type="OrthoDB" id="428663at2759"/>
<proteinExistence type="predicted"/>
<protein>
    <submittedName>
        <fullName evidence="1">Uncharacterized protein</fullName>
    </submittedName>
</protein>
<comment type="caution">
    <text evidence="1">The sequence shown here is derived from an EMBL/GenBank/DDBJ whole genome shotgun (WGS) entry which is preliminary data.</text>
</comment>
<dbReference type="AlphaFoldDB" id="A0A812WLQ9"/>
<accession>A0A812WLQ9</accession>
<evidence type="ECO:0000313" key="1">
    <source>
        <dbReference type="EMBL" id="CAE7692366.1"/>
    </source>
</evidence>
<evidence type="ECO:0000313" key="2">
    <source>
        <dbReference type="Proteomes" id="UP000649617"/>
    </source>
</evidence>
<dbReference type="EMBL" id="CAJNIZ010044532">
    <property type="protein sequence ID" value="CAE7692366.1"/>
    <property type="molecule type" value="Genomic_DNA"/>
</dbReference>